<evidence type="ECO:0000313" key="2">
    <source>
        <dbReference type="Proteomes" id="UP001367508"/>
    </source>
</evidence>
<evidence type="ECO:0000313" key="1">
    <source>
        <dbReference type="EMBL" id="KAK7343586.1"/>
    </source>
</evidence>
<proteinExistence type="predicted"/>
<comment type="caution">
    <text evidence="1">The sequence shown here is derived from an EMBL/GenBank/DDBJ whole genome shotgun (WGS) entry which is preliminary data.</text>
</comment>
<dbReference type="AlphaFoldDB" id="A0AAN9LXD2"/>
<dbReference type="EMBL" id="JAYMYQ010000003">
    <property type="protein sequence ID" value="KAK7343586.1"/>
    <property type="molecule type" value="Genomic_DNA"/>
</dbReference>
<reference evidence="1 2" key="1">
    <citation type="submission" date="2024-01" db="EMBL/GenBank/DDBJ databases">
        <title>The genomes of 5 underutilized Papilionoideae crops provide insights into root nodulation and disease resistanc.</title>
        <authorList>
            <person name="Jiang F."/>
        </authorList>
    </citation>
    <scope>NUCLEOTIDE SEQUENCE [LARGE SCALE GENOMIC DNA]</scope>
    <source>
        <strain evidence="1">LVBAO_FW01</strain>
        <tissue evidence="1">Leaves</tissue>
    </source>
</reference>
<organism evidence="1 2">
    <name type="scientific">Canavalia gladiata</name>
    <name type="common">Sword bean</name>
    <name type="synonym">Dolichos gladiatus</name>
    <dbReference type="NCBI Taxonomy" id="3824"/>
    <lineage>
        <taxon>Eukaryota</taxon>
        <taxon>Viridiplantae</taxon>
        <taxon>Streptophyta</taxon>
        <taxon>Embryophyta</taxon>
        <taxon>Tracheophyta</taxon>
        <taxon>Spermatophyta</taxon>
        <taxon>Magnoliopsida</taxon>
        <taxon>eudicotyledons</taxon>
        <taxon>Gunneridae</taxon>
        <taxon>Pentapetalae</taxon>
        <taxon>rosids</taxon>
        <taxon>fabids</taxon>
        <taxon>Fabales</taxon>
        <taxon>Fabaceae</taxon>
        <taxon>Papilionoideae</taxon>
        <taxon>50 kb inversion clade</taxon>
        <taxon>NPAAA clade</taxon>
        <taxon>indigoferoid/millettioid clade</taxon>
        <taxon>Phaseoleae</taxon>
        <taxon>Canavalia</taxon>
    </lineage>
</organism>
<gene>
    <name evidence="1" type="ORF">VNO77_12427</name>
</gene>
<dbReference type="Proteomes" id="UP001367508">
    <property type="component" value="Unassembled WGS sequence"/>
</dbReference>
<keyword evidence="2" id="KW-1185">Reference proteome</keyword>
<name>A0AAN9LXD2_CANGL</name>
<sequence>MVEEALVRHFRDIPLSAFLPLPLPLCHSLNFCQVGCQDPQCVAALSLVLKGLNAVIAWMREIIFDL</sequence>
<accession>A0AAN9LXD2</accession>
<protein>
    <submittedName>
        <fullName evidence="1">Uncharacterized protein</fullName>
    </submittedName>
</protein>